<name>A0A0J6C2X9_9BACT</name>
<sequence length="799" mass="88979">MASIGQKLETIGVIMTLLSLVLISTGCEEQIDSPAVNPSEEKMIEVTLNIGFAEEIDAASFFPTTKSGNESNTFDVQFAPYPKTKTVANNHPDQLYNLEVCQYNTEGVLLQYKNLGIVNPGTNVSFELNNLEDCQLFFLARGSGNVAGSINGKSLDGLNDVIASSETIEKITDINQMPYFLHLEKVKIVDGKLQSIDGKDARILMKRLAVRLSISWEFSKTLVEQNYSLREVRLFQKPKQYSIRPKREETKWGIVYPGGLTDFIDGFRLTGSGLSSANGHYEVWVPANAQGSASIITSSNYRTKEYVNPATSYIEFVVDHTAVNGQNDQRLYYRTYLGGNTTTDLNLVENTNYHWIVKINTADFIHDPRIRLLDQTPVKSTNIVPTANCFMMVPGTNICFNPYKHTSGTNEWNYQLTDGNTLNVDKTITDVKVIWQTKDAGTVGELVLGYAIDQTTNHKNLANIESGNSLNDARISVKAPVTRGGNALVAAYNSNGTIVWSWHLWITDYVPRGITSSINYVEAQKRTRNGSVHQYAGSAFKTGGMYANKVMMDRNLCALGGGFPGKNASNLEFGNRIGYIYYWGRKDPFFGSIDGTANEKDVIYNADGEAISLGCVNYSEIPKTDGNTLAWVIEHPKDIIIGTLSWYNDSETTDASVFLWDNQGKKTLYDPCPDGWMIPDKSVVNDINTANAYWFNANGNFVQNGSSHTKGGRLYNISGTPGIPTPQTIHNTVWFPVTAWRGNGVLTQPDQGYLGFRNMTLYSGYYRFFYSRYSNNEWTNNLQEGGRTGESNPFRCVQE</sequence>
<dbReference type="PROSITE" id="PS51257">
    <property type="entry name" value="PROKAR_LIPOPROTEIN"/>
    <property type="match status" value="1"/>
</dbReference>
<proteinExistence type="predicted"/>
<dbReference type="EMBL" id="LFJV01000179">
    <property type="protein sequence ID" value="KMM30646.1"/>
    <property type="molecule type" value="Genomic_DNA"/>
</dbReference>
<comment type="caution">
    <text evidence="1">The sequence shown here is derived from an EMBL/GenBank/DDBJ whole genome shotgun (WGS) entry which is preliminary data.</text>
</comment>
<dbReference type="Proteomes" id="UP000036166">
    <property type="component" value="Unassembled WGS sequence"/>
</dbReference>
<protein>
    <recommendedName>
        <fullName evidence="3">DUF4906 domain-containing protein</fullName>
    </recommendedName>
</protein>
<dbReference type="RefSeq" id="WP_048318164.1">
    <property type="nucleotide sequence ID" value="NZ_CAOXUN010000111.1"/>
</dbReference>
<gene>
    <name evidence="1" type="ORF">ACM15_26830</name>
</gene>
<dbReference type="PATRIC" id="fig|328812.4.peg.1649"/>
<reference evidence="1 2" key="1">
    <citation type="submission" date="2015-06" db="EMBL/GenBank/DDBJ databases">
        <title>Draft Genome Sequence of Parabacteroides goldsteinii with Putative Novel Metallo-Beta-Lactamases Isolated from a Blood Culture from a Human Patient.</title>
        <authorList>
            <person name="Krogh T.J."/>
            <person name="Agergaard C.N."/>
            <person name="Moller-Jensen J."/>
            <person name="Justesen U.S."/>
        </authorList>
    </citation>
    <scope>NUCLEOTIDE SEQUENCE [LARGE SCALE GENOMIC DNA]</scope>
    <source>
        <strain evidence="1 2">910340</strain>
    </source>
</reference>
<evidence type="ECO:0000313" key="1">
    <source>
        <dbReference type="EMBL" id="KMM30646.1"/>
    </source>
</evidence>
<dbReference type="AlphaFoldDB" id="A0A0J6C2X9"/>
<evidence type="ECO:0008006" key="3">
    <source>
        <dbReference type="Google" id="ProtNLM"/>
    </source>
</evidence>
<accession>A0A0J6C2X9</accession>
<organism evidence="1 2">
    <name type="scientific">Parabacteroides goldsteinii</name>
    <dbReference type="NCBI Taxonomy" id="328812"/>
    <lineage>
        <taxon>Bacteria</taxon>
        <taxon>Pseudomonadati</taxon>
        <taxon>Bacteroidota</taxon>
        <taxon>Bacteroidia</taxon>
        <taxon>Bacteroidales</taxon>
        <taxon>Tannerellaceae</taxon>
        <taxon>Parabacteroides</taxon>
    </lineage>
</organism>
<evidence type="ECO:0000313" key="2">
    <source>
        <dbReference type="Proteomes" id="UP000036166"/>
    </source>
</evidence>